<sequence length="375" mass="41212">MASIELEIGQVDFFETGGLFAAASFLKMDSVTKNSPTQESENNDLLVVKIIAMSVLSIACFLLGVLPMKLTKIISIKSVDGDKNLIISLLLCFGGGVLLFTTFIHLQPEVRESFESLERKRIIPEIGYGIPLAEIVFCFGFFFVYLIEETVHLLLDRKTHDDSLHRSLSVRRCSSKTELSIPRVNLTKFDDGTISYISTSNKELLNSQSNVEKQSHSHNHMDESLKNSFGGFLAVLALSFHAVFEGLAVGLEGSVKKVWYLFAAVATHKLVIGFCVGVELVTSKTRGLLILLYIGTFAIVTPIGIGIGILLSGKQQSEDVTSVVLQGMAAGTLLYVVFFEVLARERGNSHSGIWQLLAILCGFSVMILLQFLSEY</sequence>
<feature type="transmembrane region" description="Helical" evidence="5">
    <location>
        <begin position="288"/>
        <end position="311"/>
    </location>
</feature>
<feature type="transmembrane region" description="Helical" evidence="5">
    <location>
        <begin position="229"/>
        <end position="251"/>
    </location>
</feature>
<reference evidence="6 7" key="1">
    <citation type="journal article" date="2023" name="Insect Mol. Biol.">
        <title>Genome sequencing provides insights into the evolution of gene families encoding plant cell wall-degrading enzymes in longhorned beetles.</title>
        <authorList>
            <person name="Shin N.R."/>
            <person name="Okamura Y."/>
            <person name="Kirsch R."/>
            <person name="Pauchet Y."/>
        </authorList>
    </citation>
    <scope>NUCLEOTIDE SEQUENCE [LARGE SCALE GENOMIC DNA]</scope>
    <source>
        <strain evidence="6">EAD_L_NR</strain>
    </source>
</reference>
<protein>
    <submittedName>
        <fullName evidence="6">Uncharacterized protein</fullName>
    </submittedName>
</protein>
<evidence type="ECO:0000256" key="5">
    <source>
        <dbReference type="SAM" id="Phobius"/>
    </source>
</evidence>
<evidence type="ECO:0000256" key="2">
    <source>
        <dbReference type="ARBA" id="ARBA00022692"/>
    </source>
</evidence>
<evidence type="ECO:0000256" key="4">
    <source>
        <dbReference type="ARBA" id="ARBA00023136"/>
    </source>
</evidence>
<feature type="transmembrane region" description="Helical" evidence="5">
    <location>
        <begin position="323"/>
        <end position="342"/>
    </location>
</feature>
<dbReference type="InterPro" id="IPR003689">
    <property type="entry name" value="ZIP"/>
</dbReference>
<evidence type="ECO:0000313" key="7">
    <source>
        <dbReference type="Proteomes" id="UP001159042"/>
    </source>
</evidence>
<name>A0AAV8VPF0_9CUCU</name>
<dbReference type="PANTHER" id="PTHR11040">
    <property type="entry name" value="ZINC/IRON TRANSPORTER"/>
    <property type="match status" value="1"/>
</dbReference>
<keyword evidence="4 5" id="KW-0472">Membrane</keyword>
<dbReference type="AlphaFoldDB" id="A0AAV8VPF0"/>
<comment type="caution">
    <text evidence="6">The sequence shown here is derived from an EMBL/GenBank/DDBJ whole genome shotgun (WGS) entry which is preliminary data.</text>
</comment>
<keyword evidence="2 5" id="KW-0812">Transmembrane</keyword>
<feature type="transmembrane region" description="Helical" evidence="5">
    <location>
        <begin position="257"/>
        <end position="281"/>
    </location>
</feature>
<accession>A0AAV8VPF0</accession>
<gene>
    <name evidence="6" type="ORF">NQ315_004644</name>
</gene>
<evidence type="ECO:0000313" key="6">
    <source>
        <dbReference type="EMBL" id="KAJ8915831.1"/>
    </source>
</evidence>
<evidence type="ECO:0000256" key="1">
    <source>
        <dbReference type="ARBA" id="ARBA00004141"/>
    </source>
</evidence>
<dbReference type="GO" id="GO:0005886">
    <property type="term" value="C:plasma membrane"/>
    <property type="evidence" value="ECO:0007669"/>
    <property type="project" value="TreeGrafter"/>
</dbReference>
<dbReference type="PANTHER" id="PTHR11040:SF203">
    <property type="entry name" value="FI18611P1-RELATED"/>
    <property type="match status" value="1"/>
</dbReference>
<evidence type="ECO:0000256" key="3">
    <source>
        <dbReference type="ARBA" id="ARBA00022989"/>
    </source>
</evidence>
<feature type="transmembrane region" description="Helical" evidence="5">
    <location>
        <begin position="126"/>
        <end position="147"/>
    </location>
</feature>
<comment type="subcellular location">
    <subcellularLocation>
        <location evidence="1">Membrane</location>
        <topology evidence="1">Multi-pass membrane protein</topology>
    </subcellularLocation>
</comment>
<dbReference type="GO" id="GO:0005385">
    <property type="term" value="F:zinc ion transmembrane transporter activity"/>
    <property type="evidence" value="ECO:0007669"/>
    <property type="project" value="TreeGrafter"/>
</dbReference>
<organism evidence="6 7">
    <name type="scientific">Exocentrus adspersus</name>
    <dbReference type="NCBI Taxonomy" id="1586481"/>
    <lineage>
        <taxon>Eukaryota</taxon>
        <taxon>Metazoa</taxon>
        <taxon>Ecdysozoa</taxon>
        <taxon>Arthropoda</taxon>
        <taxon>Hexapoda</taxon>
        <taxon>Insecta</taxon>
        <taxon>Pterygota</taxon>
        <taxon>Neoptera</taxon>
        <taxon>Endopterygota</taxon>
        <taxon>Coleoptera</taxon>
        <taxon>Polyphaga</taxon>
        <taxon>Cucujiformia</taxon>
        <taxon>Chrysomeloidea</taxon>
        <taxon>Cerambycidae</taxon>
        <taxon>Lamiinae</taxon>
        <taxon>Acanthocinini</taxon>
        <taxon>Exocentrus</taxon>
    </lineage>
</organism>
<proteinExistence type="predicted"/>
<dbReference type="Pfam" id="PF02535">
    <property type="entry name" value="Zip"/>
    <property type="match status" value="1"/>
</dbReference>
<dbReference type="EMBL" id="JANEYG010000049">
    <property type="protein sequence ID" value="KAJ8915831.1"/>
    <property type="molecule type" value="Genomic_DNA"/>
</dbReference>
<feature type="transmembrane region" description="Helical" evidence="5">
    <location>
        <begin position="46"/>
        <end position="66"/>
    </location>
</feature>
<keyword evidence="7" id="KW-1185">Reference proteome</keyword>
<feature type="transmembrane region" description="Helical" evidence="5">
    <location>
        <begin position="86"/>
        <end position="106"/>
    </location>
</feature>
<dbReference type="Proteomes" id="UP001159042">
    <property type="component" value="Unassembled WGS sequence"/>
</dbReference>
<feature type="transmembrane region" description="Helical" evidence="5">
    <location>
        <begin position="354"/>
        <end position="372"/>
    </location>
</feature>
<keyword evidence="3 5" id="KW-1133">Transmembrane helix</keyword>